<accession>A0A075FM93</accession>
<dbReference type="AlphaFoldDB" id="A0A075FM93"/>
<name>A0A075FM93_9EURY</name>
<dbReference type="EMBL" id="KF900367">
    <property type="protein sequence ID" value="AIE92499.1"/>
    <property type="molecule type" value="Genomic_DNA"/>
</dbReference>
<organism evidence="1">
    <name type="scientific">uncultured marine group II/III euryarchaeote AD1000_23_H03</name>
    <dbReference type="NCBI Taxonomy" id="1457740"/>
    <lineage>
        <taxon>Archaea</taxon>
        <taxon>Methanobacteriati</taxon>
        <taxon>Methanobacteriota</taxon>
        <taxon>environmental samples</taxon>
    </lineage>
</organism>
<evidence type="ECO:0000313" key="1">
    <source>
        <dbReference type="EMBL" id="AIE92499.1"/>
    </source>
</evidence>
<proteinExistence type="predicted"/>
<sequence length="92" mass="10802">MPTIKVSTSEIETGWIFEVTVSNGNSTTHRVNLTNEYYAHLSLKDTNPSDLVEGSFKFLLEREPKEMILRTFDLKIISHYFPEYERRIAEYI</sequence>
<reference evidence="1" key="1">
    <citation type="journal article" date="2014" name="Genome Biol. Evol.">
        <title>Pangenome evidence for extensive interdomain horizontal transfer affecting lineage core and shell genes in uncultured planktonic thaumarchaeota and euryarchaeota.</title>
        <authorList>
            <person name="Deschamps P."/>
            <person name="Zivanovic Y."/>
            <person name="Moreira D."/>
            <person name="Rodriguez-Valera F."/>
            <person name="Lopez-Garcia P."/>
        </authorList>
    </citation>
    <scope>NUCLEOTIDE SEQUENCE</scope>
</reference>
<protein>
    <submittedName>
        <fullName evidence="1">Uncharacterized protein</fullName>
    </submittedName>
</protein>